<dbReference type="EMBL" id="BSXT01002906">
    <property type="protein sequence ID" value="GMF51436.1"/>
    <property type="molecule type" value="Genomic_DNA"/>
</dbReference>
<reference evidence="2" key="1">
    <citation type="submission" date="2023-04" db="EMBL/GenBank/DDBJ databases">
        <title>Phytophthora fragariaefolia NBRC 109709.</title>
        <authorList>
            <person name="Ichikawa N."/>
            <person name="Sato H."/>
            <person name="Tonouchi N."/>
        </authorList>
    </citation>
    <scope>NUCLEOTIDE SEQUENCE</scope>
    <source>
        <strain evidence="2">NBRC 109709</strain>
    </source>
</reference>
<dbReference type="InterPro" id="IPR052579">
    <property type="entry name" value="Zinc_finger_SWIM"/>
</dbReference>
<evidence type="ECO:0000313" key="3">
    <source>
        <dbReference type="Proteomes" id="UP001165121"/>
    </source>
</evidence>
<proteinExistence type="predicted"/>
<protein>
    <submittedName>
        <fullName evidence="2">Unnamed protein product</fullName>
    </submittedName>
</protein>
<keyword evidence="3" id="KW-1185">Reference proteome</keyword>
<dbReference type="PANTHER" id="PTHR31569:SF4">
    <property type="entry name" value="SWIM-TYPE DOMAIN-CONTAINING PROTEIN"/>
    <property type="match status" value="1"/>
</dbReference>
<accession>A0A9W6Y3J1</accession>
<feature type="region of interest" description="Disordered" evidence="1">
    <location>
        <begin position="1"/>
        <end position="40"/>
    </location>
</feature>
<dbReference type="PANTHER" id="PTHR31569">
    <property type="entry name" value="SWIM-TYPE DOMAIN-CONTAINING PROTEIN"/>
    <property type="match status" value="1"/>
</dbReference>
<organism evidence="2 3">
    <name type="scientific">Phytophthora fragariaefolia</name>
    <dbReference type="NCBI Taxonomy" id="1490495"/>
    <lineage>
        <taxon>Eukaryota</taxon>
        <taxon>Sar</taxon>
        <taxon>Stramenopiles</taxon>
        <taxon>Oomycota</taxon>
        <taxon>Peronosporomycetes</taxon>
        <taxon>Peronosporales</taxon>
        <taxon>Peronosporaceae</taxon>
        <taxon>Phytophthora</taxon>
    </lineage>
</organism>
<comment type="caution">
    <text evidence="2">The sequence shown here is derived from an EMBL/GenBank/DDBJ whole genome shotgun (WGS) entry which is preliminary data.</text>
</comment>
<name>A0A9W6Y3J1_9STRA</name>
<sequence>MPRQATPKSSHESNDDSAQQDADTTSRPSTPDSDEPQSVAVTVPPLGRNVFLTWNEFHEYLAEYQQRTFQVYSTRTATPIGTRNKRIKEKYTKRGLAVPPGELLPEEMGTYSKAVVCTHHGRPRSRATGMRARQPSRAINCPAQVCNKFLKISAVESETYYSTDNHFLSMWFIVDRRSH</sequence>
<evidence type="ECO:0000313" key="2">
    <source>
        <dbReference type="EMBL" id="GMF51436.1"/>
    </source>
</evidence>
<dbReference type="AlphaFoldDB" id="A0A9W6Y3J1"/>
<feature type="compositionally biased region" description="Polar residues" evidence="1">
    <location>
        <begin position="16"/>
        <end position="31"/>
    </location>
</feature>
<dbReference type="OrthoDB" id="167578at2759"/>
<dbReference type="Proteomes" id="UP001165121">
    <property type="component" value="Unassembled WGS sequence"/>
</dbReference>
<evidence type="ECO:0000256" key="1">
    <source>
        <dbReference type="SAM" id="MobiDB-lite"/>
    </source>
</evidence>
<gene>
    <name evidence="2" type="ORF">Pfra01_002078500</name>
</gene>